<evidence type="ECO:0000313" key="9">
    <source>
        <dbReference type="RefSeq" id="XP_046602581.1"/>
    </source>
</evidence>
<sequence>MEMDDSDDCQHNDKYACEFIMEILNKGRPLVKDNLPEYIWKSIDDVDYTLLNCPELNPNDKGDKSNETVSISDNLNQPVHPKLNNPSSKPLLLNNSIPVSQKTISNDSELQINTKKRPSVVIEEHSDDSRGLECKKPKIPTKVQQSNPVLDLFKRANSYAEGGLEAEKLTNSVLYMIVVDHMPFRSVEKKGLKQFVKTARPQYSIPSRRTLTNLLKDKMTAIISDSAANMIKAIDNVFDSDVDNLNNGNIDQSKKNNNKRLPCFAHRASHIVPKAIAKMPHIQLVIDKVKRIVMMTRKSVPAADELRRLQERDGKSEGTILKFIQSVDTRWTSTYDMLERFLLLEDYVYPVTSKCANPPPMLSHEELVILKDIVNLIKPVMIIITELSGDSYLTCSIIIPAVAVMKNEIMLSKPKTEDGVQFKNHLLNSLDNQFYDIESYPTLAIATILDPRFRKLHFQRAMHAADAVEHIRKQMNSSITQTSTSISVSSTVNFEAQLNKNNIWRHHDQLVAKTSAVTYSLDGVAFELKQYLTQPVIPRNEDPLKYWQLLKPSFPSLFQIAMKYFCVVGTSVPCERLFSEAGNIKTDDRNRLTGKNLDKLLFLSSLTSEDWGY</sequence>
<comment type="subcellular location">
    <subcellularLocation>
        <location evidence="1">Nucleus</location>
    </subcellularLocation>
</comment>
<keyword evidence="3" id="KW-0863">Zinc-finger</keyword>
<dbReference type="Pfam" id="PF05699">
    <property type="entry name" value="Dimer_Tnp_hAT"/>
    <property type="match status" value="1"/>
</dbReference>
<name>A0ABM3GQN5_NEOLC</name>
<evidence type="ECO:0000259" key="7">
    <source>
        <dbReference type="Pfam" id="PF05699"/>
    </source>
</evidence>
<reference evidence="9" key="1">
    <citation type="submission" date="2025-08" db="UniProtKB">
        <authorList>
            <consortium name="RefSeq"/>
        </authorList>
    </citation>
    <scope>IDENTIFICATION</scope>
    <source>
        <tissue evidence="9">Thorax and Abdomen</tissue>
    </source>
</reference>
<evidence type="ECO:0000256" key="5">
    <source>
        <dbReference type="ARBA" id="ARBA00023242"/>
    </source>
</evidence>
<protein>
    <submittedName>
        <fullName evidence="9">Zinc finger BED domain-containing protein 4-like</fullName>
    </submittedName>
</protein>
<organism evidence="8 9">
    <name type="scientific">Neodiprion lecontei</name>
    <name type="common">Redheaded pine sawfly</name>
    <dbReference type="NCBI Taxonomy" id="441921"/>
    <lineage>
        <taxon>Eukaryota</taxon>
        <taxon>Metazoa</taxon>
        <taxon>Ecdysozoa</taxon>
        <taxon>Arthropoda</taxon>
        <taxon>Hexapoda</taxon>
        <taxon>Insecta</taxon>
        <taxon>Pterygota</taxon>
        <taxon>Neoptera</taxon>
        <taxon>Endopterygota</taxon>
        <taxon>Hymenoptera</taxon>
        <taxon>Tenthredinoidea</taxon>
        <taxon>Diprionidae</taxon>
        <taxon>Diprioninae</taxon>
        <taxon>Neodiprion</taxon>
    </lineage>
</organism>
<evidence type="ECO:0000256" key="2">
    <source>
        <dbReference type="ARBA" id="ARBA00022723"/>
    </source>
</evidence>
<dbReference type="SUPFAM" id="SSF53098">
    <property type="entry name" value="Ribonuclease H-like"/>
    <property type="match status" value="1"/>
</dbReference>
<dbReference type="InterPro" id="IPR052035">
    <property type="entry name" value="ZnF_BED_domain_contain"/>
</dbReference>
<dbReference type="GeneID" id="124296591"/>
<proteinExistence type="predicted"/>
<evidence type="ECO:0000256" key="1">
    <source>
        <dbReference type="ARBA" id="ARBA00004123"/>
    </source>
</evidence>
<gene>
    <name evidence="9" type="primary">LOC124296591</name>
</gene>
<evidence type="ECO:0000256" key="3">
    <source>
        <dbReference type="ARBA" id="ARBA00022771"/>
    </source>
</evidence>
<accession>A0ABM3GQN5</accession>
<keyword evidence="2" id="KW-0479">Metal-binding</keyword>
<keyword evidence="4" id="KW-0862">Zinc</keyword>
<keyword evidence="8" id="KW-1185">Reference proteome</keyword>
<evidence type="ECO:0000256" key="6">
    <source>
        <dbReference type="SAM" id="MobiDB-lite"/>
    </source>
</evidence>
<dbReference type="RefSeq" id="XP_046602581.1">
    <property type="nucleotide sequence ID" value="XM_046746625.1"/>
</dbReference>
<feature type="domain" description="HAT C-terminal dimerisation" evidence="7">
    <location>
        <begin position="527"/>
        <end position="604"/>
    </location>
</feature>
<feature type="compositionally biased region" description="Polar residues" evidence="6">
    <location>
        <begin position="67"/>
        <end position="77"/>
    </location>
</feature>
<evidence type="ECO:0000313" key="8">
    <source>
        <dbReference type="Proteomes" id="UP000829291"/>
    </source>
</evidence>
<dbReference type="InterPro" id="IPR008906">
    <property type="entry name" value="HATC_C_dom"/>
</dbReference>
<dbReference type="InterPro" id="IPR012337">
    <property type="entry name" value="RNaseH-like_sf"/>
</dbReference>
<feature type="region of interest" description="Disordered" evidence="6">
    <location>
        <begin position="57"/>
        <end position="91"/>
    </location>
</feature>
<keyword evidence="5" id="KW-0539">Nucleus</keyword>
<dbReference type="Proteomes" id="UP000829291">
    <property type="component" value="Chromosome 1"/>
</dbReference>
<evidence type="ECO:0000256" key="4">
    <source>
        <dbReference type="ARBA" id="ARBA00022833"/>
    </source>
</evidence>
<feature type="compositionally biased region" description="Low complexity" evidence="6">
    <location>
        <begin position="81"/>
        <end position="91"/>
    </location>
</feature>
<dbReference type="SUPFAM" id="SSF140996">
    <property type="entry name" value="Hermes dimerisation domain"/>
    <property type="match status" value="1"/>
</dbReference>
<dbReference type="PANTHER" id="PTHR46481:SF10">
    <property type="entry name" value="ZINC FINGER BED DOMAIN-CONTAINING PROTEIN 39"/>
    <property type="match status" value="1"/>
</dbReference>
<dbReference type="PANTHER" id="PTHR46481">
    <property type="entry name" value="ZINC FINGER BED DOMAIN-CONTAINING PROTEIN 4"/>
    <property type="match status" value="1"/>
</dbReference>